<dbReference type="Proteomes" id="UP000692954">
    <property type="component" value="Unassembled WGS sequence"/>
</dbReference>
<dbReference type="EMBL" id="CAJJDN010000097">
    <property type="protein sequence ID" value="CAD8110889.1"/>
    <property type="molecule type" value="Genomic_DNA"/>
</dbReference>
<evidence type="ECO:0000256" key="2">
    <source>
        <dbReference type="SAM" id="Phobius"/>
    </source>
</evidence>
<accession>A0A8S1Q5S0</accession>
<keyword evidence="2" id="KW-0472">Membrane</keyword>
<evidence type="ECO:0000256" key="1">
    <source>
        <dbReference type="PROSITE-ProRule" id="PRU00175"/>
    </source>
</evidence>
<dbReference type="CDD" id="cd16448">
    <property type="entry name" value="RING-H2"/>
    <property type="match status" value="1"/>
</dbReference>
<dbReference type="InterPro" id="IPR001841">
    <property type="entry name" value="Znf_RING"/>
</dbReference>
<proteinExistence type="predicted"/>
<dbReference type="GO" id="GO:0008270">
    <property type="term" value="F:zinc ion binding"/>
    <property type="evidence" value="ECO:0007669"/>
    <property type="project" value="UniProtKB-KW"/>
</dbReference>
<evidence type="ECO:0000313" key="5">
    <source>
        <dbReference type="Proteomes" id="UP000692954"/>
    </source>
</evidence>
<dbReference type="Pfam" id="PF13639">
    <property type="entry name" value="zf-RING_2"/>
    <property type="match status" value="1"/>
</dbReference>
<keyword evidence="1" id="KW-0862">Zinc</keyword>
<evidence type="ECO:0000259" key="3">
    <source>
        <dbReference type="PROSITE" id="PS50089"/>
    </source>
</evidence>
<dbReference type="OrthoDB" id="306473at2759"/>
<organism evidence="4 5">
    <name type="scientific">Paramecium sonneborni</name>
    <dbReference type="NCBI Taxonomy" id="65129"/>
    <lineage>
        <taxon>Eukaryota</taxon>
        <taxon>Sar</taxon>
        <taxon>Alveolata</taxon>
        <taxon>Ciliophora</taxon>
        <taxon>Intramacronucleata</taxon>
        <taxon>Oligohymenophorea</taxon>
        <taxon>Peniculida</taxon>
        <taxon>Parameciidae</taxon>
        <taxon>Paramecium</taxon>
    </lineage>
</organism>
<reference evidence="4" key="1">
    <citation type="submission" date="2021-01" db="EMBL/GenBank/DDBJ databases">
        <authorList>
            <consortium name="Genoscope - CEA"/>
            <person name="William W."/>
        </authorList>
    </citation>
    <scope>NUCLEOTIDE SEQUENCE</scope>
</reference>
<sequence length="370" mass="42763">MIKVKLHNQTNLMVITSVITRREEQGSQKLKQMVNKYSFQHILIIIEGIIIQLYGVAKQSIVIIIAQIMGNAQQIQILQNIDGCVCYSGYVGSDCHQAALEIQNEYESISFYRDEIKFFYLKINKQEDMDIQLNLQSDSFQGLEVIMQLTNAIIIPTQIPFFGEEILIKKYKIYESQPQKVIIRYKGSNQLDRETYQQIVFVAKQLNENLTVLASTLTIHYQEFEYQESTVSIVVIIIIVVAISAAVIIIMILFFVCKSIRKKKMLRTQARLRMARLDAQSPNQNGLYQDQENLFDLLTPIQFTDLTNQDNCAICLDNLNNGQEVRQTHCHHNFHSKCIKEWFSKNKKECPVCRTNLANKDLQANIIPNK</sequence>
<keyword evidence="2" id="KW-0812">Transmembrane</keyword>
<name>A0A8S1Q5S0_9CILI</name>
<dbReference type="PROSITE" id="PS50089">
    <property type="entry name" value="ZF_RING_2"/>
    <property type="match status" value="1"/>
</dbReference>
<protein>
    <recommendedName>
        <fullName evidence="3">RING-type domain-containing protein</fullName>
    </recommendedName>
</protein>
<dbReference type="FunFam" id="3.30.40.10:FF:001460">
    <property type="entry name" value="Uncharacterized protein"/>
    <property type="match status" value="1"/>
</dbReference>
<dbReference type="PANTHER" id="PTHR45676">
    <property type="entry name" value="RING-H2 FINGER PROTEIN ATL51-RELATED"/>
    <property type="match status" value="1"/>
</dbReference>
<feature type="domain" description="RING-type" evidence="3">
    <location>
        <begin position="312"/>
        <end position="354"/>
    </location>
</feature>
<evidence type="ECO:0000313" key="4">
    <source>
        <dbReference type="EMBL" id="CAD8110889.1"/>
    </source>
</evidence>
<dbReference type="AlphaFoldDB" id="A0A8S1Q5S0"/>
<keyword evidence="1" id="KW-0479">Metal-binding</keyword>
<gene>
    <name evidence="4" type="ORF">PSON_ATCC_30995.1.T0970003</name>
</gene>
<keyword evidence="1" id="KW-0863">Zinc-finger</keyword>
<keyword evidence="2" id="KW-1133">Transmembrane helix</keyword>
<comment type="caution">
    <text evidence="4">The sequence shown here is derived from an EMBL/GenBank/DDBJ whole genome shotgun (WGS) entry which is preliminary data.</text>
</comment>
<feature type="transmembrane region" description="Helical" evidence="2">
    <location>
        <begin position="37"/>
        <end position="57"/>
    </location>
</feature>
<feature type="transmembrane region" description="Helical" evidence="2">
    <location>
        <begin position="231"/>
        <end position="257"/>
    </location>
</feature>
<dbReference type="SMART" id="SM00184">
    <property type="entry name" value="RING"/>
    <property type="match status" value="1"/>
</dbReference>
<dbReference type="PANTHER" id="PTHR45676:SF41">
    <property type="entry name" value="RING-H2 FINGER PROTEIN ATL66"/>
    <property type="match status" value="1"/>
</dbReference>
<keyword evidence="5" id="KW-1185">Reference proteome</keyword>